<geneLocation type="mitochondrion" evidence="1"/>
<dbReference type="AlphaFoldDB" id="A0A6B9XX28"/>
<protein>
    <submittedName>
        <fullName evidence="1">Uncharacterized protein</fullName>
    </submittedName>
</protein>
<keyword evidence="1" id="KW-0496">Mitochondrion</keyword>
<reference evidence="1" key="1">
    <citation type="submission" date="2019-03" db="EMBL/GenBank/DDBJ databases">
        <title>Largest Complete Mitochondrial Genome of a Gymnosperm, Sitka Spruce (Picea sitchensis), Indicates Complex Physical Structure.</title>
        <authorList>
            <person name="Jackman S.D."/>
            <person name="Coombe L."/>
            <person name="Warren R."/>
            <person name="Kirk H."/>
            <person name="Trinh E."/>
            <person name="McLeod T."/>
            <person name="Pleasance S."/>
            <person name="Pandoh P."/>
            <person name="Zhao Y."/>
            <person name="Coope R."/>
            <person name="Bousquet J."/>
            <person name="Bohlmann J.C."/>
            <person name="Jones S.J.M."/>
            <person name="Birol I."/>
        </authorList>
    </citation>
    <scope>NUCLEOTIDE SEQUENCE</scope>
    <source>
        <strain evidence="1">Q903</strain>
    </source>
</reference>
<gene>
    <name evidence="1" type="primary">orf05873</name>
    <name evidence="1" type="ORF">Q903MT_gene5841</name>
</gene>
<accession>A0A6B9XX28</accession>
<proteinExistence type="predicted"/>
<dbReference type="EMBL" id="MK697702">
    <property type="protein sequence ID" value="QHR91805.1"/>
    <property type="molecule type" value="Genomic_DNA"/>
</dbReference>
<organism evidence="1">
    <name type="scientific">Picea sitchensis</name>
    <name type="common">Sitka spruce</name>
    <name type="synonym">Pinus sitchensis</name>
    <dbReference type="NCBI Taxonomy" id="3332"/>
    <lineage>
        <taxon>Eukaryota</taxon>
        <taxon>Viridiplantae</taxon>
        <taxon>Streptophyta</taxon>
        <taxon>Embryophyta</taxon>
        <taxon>Tracheophyta</taxon>
        <taxon>Spermatophyta</taxon>
        <taxon>Pinopsida</taxon>
        <taxon>Pinidae</taxon>
        <taxon>Conifers I</taxon>
        <taxon>Pinales</taxon>
        <taxon>Pinaceae</taxon>
        <taxon>Picea</taxon>
    </lineage>
</organism>
<evidence type="ECO:0000313" key="1">
    <source>
        <dbReference type="EMBL" id="QHR91805.1"/>
    </source>
</evidence>
<name>A0A6B9XX28_PICSI</name>
<sequence>MDMDQGKLALLMPLLLLTPLLMPLSPLLPLLLRAL</sequence>